<comment type="caution">
    <text evidence="4">The sequence shown here is derived from an EMBL/GenBank/DDBJ whole genome shotgun (WGS) entry which is preliminary data.</text>
</comment>
<dbReference type="PROSITE" id="PS51375">
    <property type="entry name" value="PPR"/>
    <property type="match status" value="4"/>
</dbReference>
<accession>A0A392PJM9</accession>
<evidence type="ECO:0000256" key="3">
    <source>
        <dbReference type="PROSITE-ProRule" id="PRU00708"/>
    </source>
</evidence>
<dbReference type="EMBL" id="LXQA010081197">
    <property type="protein sequence ID" value="MCI11699.1"/>
    <property type="molecule type" value="Genomic_DNA"/>
</dbReference>
<feature type="repeat" description="PPR" evidence="3">
    <location>
        <begin position="116"/>
        <end position="150"/>
    </location>
</feature>
<protein>
    <submittedName>
        <fullName evidence="4">Pentatricopeptide repeat-containing protein chloroplastic-like</fullName>
    </submittedName>
</protein>
<dbReference type="Gene3D" id="1.25.40.10">
    <property type="entry name" value="Tetratricopeptide repeat domain"/>
    <property type="match status" value="2"/>
</dbReference>
<dbReference type="GO" id="GO:0003729">
    <property type="term" value="F:mRNA binding"/>
    <property type="evidence" value="ECO:0007669"/>
    <property type="project" value="TreeGrafter"/>
</dbReference>
<feature type="repeat" description="PPR" evidence="3">
    <location>
        <begin position="44"/>
        <end position="78"/>
    </location>
</feature>
<name>A0A392PJM9_9FABA</name>
<dbReference type="Pfam" id="PF13041">
    <property type="entry name" value="PPR_2"/>
    <property type="match status" value="1"/>
</dbReference>
<sequence length="181" mass="20891">MMSLFGCEPDKMLSTMISSYAKIGNVDVVSQLYRLAKKEKWKVDNTVFSALIKMYGKSGKYDQCLSVYSDMKVFRIKPNLRTYNNLLRAMGRGKRAWETKAIYEEMINSGISPNHSNPTYRAILLAYCRRMYKVDALNVYKEMKKKGMGIGRFQYHMLLDMCADVGYADEAVEIFQDMKSS</sequence>
<proteinExistence type="inferred from homology"/>
<dbReference type="PANTHER" id="PTHR47447">
    <property type="entry name" value="OS03G0856100 PROTEIN"/>
    <property type="match status" value="1"/>
</dbReference>
<dbReference type="GO" id="GO:0009570">
    <property type="term" value="C:chloroplast stroma"/>
    <property type="evidence" value="ECO:0007669"/>
    <property type="project" value="TreeGrafter"/>
</dbReference>
<dbReference type="PANTHER" id="PTHR47447:SF10">
    <property type="entry name" value="PENTATRICOPEPTIDE (PPR) REPEAT PROTEIN"/>
    <property type="match status" value="1"/>
</dbReference>
<feature type="non-terminal residue" evidence="4">
    <location>
        <position position="181"/>
    </location>
</feature>
<evidence type="ECO:0000313" key="5">
    <source>
        <dbReference type="Proteomes" id="UP000265520"/>
    </source>
</evidence>
<dbReference type="GO" id="GO:0045727">
    <property type="term" value="P:positive regulation of translation"/>
    <property type="evidence" value="ECO:0007669"/>
    <property type="project" value="TreeGrafter"/>
</dbReference>
<dbReference type="Proteomes" id="UP000265520">
    <property type="component" value="Unassembled WGS sequence"/>
</dbReference>
<dbReference type="GO" id="GO:0042134">
    <property type="term" value="F:rRNA primary transcript binding"/>
    <property type="evidence" value="ECO:0007669"/>
    <property type="project" value="TreeGrafter"/>
</dbReference>
<dbReference type="NCBIfam" id="TIGR00756">
    <property type="entry name" value="PPR"/>
    <property type="match status" value="4"/>
</dbReference>
<evidence type="ECO:0000313" key="4">
    <source>
        <dbReference type="EMBL" id="MCI11699.1"/>
    </source>
</evidence>
<dbReference type="InterPro" id="IPR002885">
    <property type="entry name" value="PPR_rpt"/>
</dbReference>
<feature type="repeat" description="PPR" evidence="3">
    <location>
        <begin position="79"/>
        <end position="113"/>
    </location>
</feature>
<comment type="similarity">
    <text evidence="1">Belongs to the PPR family. P subfamily.</text>
</comment>
<dbReference type="AlphaFoldDB" id="A0A392PJM9"/>
<evidence type="ECO:0000256" key="2">
    <source>
        <dbReference type="ARBA" id="ARBA00022737"/>
    </source>
</evidence>
<organism evidence="4 5">
    <name type="scientific">Trifolium medium</name>
    <dbReference type="NCBI Taxonomy" id="97028"/>
    <lineage>
        <taxon>Eukaryota</taxon>
        <taxon>Viridiplantae</taxon>
        <taxon>Streptophyta</taxon>
        <taxon>Embryophyta</taxon>
        <taxon>Tracheophyta</taxon>
        <taxon>Spermatophyta</taxon>
        <taxon>Magnoliopsida</taxon>
        <taxon>eudicotyledons</taxon>
        <taxon>Gunneridae</taxon>
        <taxon>Pentapetalae</taxon>
        <taxon>rosids</taxon>
        <taxon>fabids</taxon>
        <taxon>Fabales</taxon>
        <taxon>Fabaceae</taxon>
        <taxon>Papilionoideae</taxon>
        <taxon>50 kb inversion clade</taxon>
        <taxon>NPAAA clade</taxon>
        <taxon>Hologalegina</taxon>
        <taxon>IRL clade</taxon>
        <taxon>Trifolieae</taxon>
        <taxon>Trifolium</taxon>
    </lineage>
</organism>
<evidence type="ECO:0000256" key="1">
    <source>
        <dbReference type="ARBA" id="ARBA00007626"/>
    </source>
</evidence>
<keyword evidence="5" id="KW-1185">Reference proteome</keyword>
<dbReference type="InterPro" id="IPR011990">
    <property type="entry name" value="TPR-like_helical_dom_sf"/>
</dbReference>
<feature type="repeat" description="PPR" evidence="3">
    <location>
        <begin position="151"/>
        <end position="181"/>
    </location>
</feature>
<reference evidence="4 5" key="1">
    <citation type="journal article" date="2018" name="Front. Plant Sci.">
        <title>Red Clover (Trifolium pratense) and Zigzag Clover (T. medium) - A Picture of Genomic Similarities and Differences.</title>
        <authorList>
            <person name="Dluhosova J."/>
            <person name="Istvanek J."/>
            <person name="Nedelnik J."/>
            <person name="Repkova J."/>
        </authorList>
    </citation>
    <scope>NUCLEOTIDE SEQUENCE [LARGE SCALE GENOMIC DNA]</scope>
    <source>
        <strain evidence="5">cv. 10/8</strain>
        <tissue evidence="4">Leaf</tissue>
    </source>
</reference>
<dbReference type="Pfam" id="PF01535">
    <property type="entry name" value="PPR"/>
    <property type="match status" value="3"/>
</dbReference>
<keyword evidence="2" id="KW-0677">Repeat</keyword>